<protein>
    <submittedName>
        <fullName evidence="6">Catabolite control protein A</fullName>
    </submittedName>
</protein>
<gene>
    <name evidence="6" type="primary">ccpA_40</name>
    <name evidence="6" type="ORF">SDC9_114565</name>
</gene>
<evidence type="ECO:0000256" key="1">
    <source>
        <dbReference type="ARBA" id="ARBA00022491"/>
    </source>
</evidence>
<dbReference type="CDD" id="cd06267">
    <property type="entry name" value="PBP1_LacI_sugar_binding-like"/>
    <property type="match status" value="1"/>
</dbReference>
<feature type="domain" description="HTH lacI-type" evidence="5">
    <location>
        <begin position="2"/>
        <end position="56"/>
    </location>
</feature>
<dbReference type="InterPro" id="IPR000843">
    <property type="entry name" value="HTH_LacI"/>
</dbReference>
<evidence type="ECO:0000256" key="3">
    <source>
        <dbReference type="ARBA" id="ARBA00023125"/>
    </source>
</evidence>
<dbReference type="AlphaFoldDB" id="A0A645BSR0"/>
<dbReference type="InterPro" id="IPR046335">
    <property type="entry name" value="LacI/GalR-like_sensor"/>
</dbReference>
<keyword evidence="4" id="KW-0804">Transcription</keyword>
<dbReference type="GO" id="GO:0003700">
    <property type="term" value="F:DNA-binding transcription factor activity"/>
    <property type="evidence" value="ECO:0007669"/>
    <property type="project" value="TreeGrafter"/>
</dbReference>
<evidence type="ECO:0000259" key="5">
    <source>
        <dbReference type="PROSITE" id="PS50932"/>
    </source>
</evidence>
<organism evidence="6">
    <name type="scientific">bioreactor metagenome</name>
    <dbReference type="NCBI Taxonomy" id="1076179"/>
    <lineage>
        <taxon>unclassified sequences</taxon>
        <taxon>metagenomes</taxon>
        <taxon>ecological metagenomes</taxon>
    </lineage>
</organism>
<accession>A0A645BSR0</accession>
<dbReference type="CDD" id="cd01392">
    <property type="entry name" value="HTH_LacI"/>
    <property type="match status" value="1"/>
</dbReference>
<dbReference type="SMART" id="SM00354">
    <property type="entry name" value="HTH_LACI"/>
    <property type="match status" value="1"/>
</dbReference>
<keyword evidence="3" id="KW-0238">DNA-binding</keyword>
<keyword evidence="2" id="KW-0805">Transcription regulation</keyword>
<proteinExistence type="predicted"/>
<dbReference type="InterPro" id="IPR010982">
    <property type="entry name" value="Lambda_DNA-bd_dom_sf"/>
</dbReference>
<dbReference type="GO" id="GO:0000976">
    <property type="term" value="F:transcription cis-regulatory region binding"/>
    <property type="evidence" value="ECO:0007669"/>
    <property type="project" value="TreeGrafter"/>
</dbReference>
<comment type="caution">
    <text evidence="6">The sequence shown here is derived from an EMBL/GenBank/DDBJ whole genome shotgun (WGS) entry which is preliminary data.</text>
</comment>
<dbReference type="SUPFAM" id="SSF47413">
    <property type="entry name" value="lambda repressor-like DNA-binding domains"/>
    <property type="match status" value="1"/>
</dbReference>
<dbReference type="Gene3D" id="1.10.260.40">
    <property type="entry name" value="lambda repressor-like DNA-binding domains"/>
    <property type="match status" value="1"/>
</dbReference>
<evidence type="ECO:0000256" key="4">
    <source>
        <dbReference type="ARBA" id="ARBA00023163"/>
    </source>
</evidence>
<dbReference type="PANTHER" id="PTHR30146">
    <property type="entry name" value="LACI-RELATED TRANSCRIPTIONAL REPRESSOR"/>
    <property type="match status" value="1"/>
</dbReference>
<dbReference type="PANTHER" id="PTHR30146:SF148">
    <property type="entry name" value="HTH-TYPE TRANSCRIPTIONAL REPRESSOR PURR-RELATED"/>
    <property type="match status" value="1"/>
</dbReference>
<dbReference type="InterPro" id="IPR028082">
    <property type="entry name" value="Peripla_BP_I"/>
</dbReference>
<name>A0A645BSR0_9ZZZZ</name>
<dbReference type="Pfam" id="PF13377">
    <property type="entry name" value="Peripla_BP_3"/>
    <property type="match status" value="1"/>
</dbReference>
<dbReference type="PROSITE" id="PS50932">
    <property type="entry name" value="HTH_LACI_2"/>
    <property type="match status" value="1"/>
</dbReference>
<evidence type="ECO:0000313" key="6">
    <source>
        <dbReference type="EMBL" id="MPM67641.1"/>
    </source>
</evidence>
<evidence type="ECO:0000256" key="2">
    <source>
        <dbReference type="ARBA" id="ARBA00023015"/>
    </source>
</evidence>
<dbReference type="SUPFAM" id="SSF53822">
    <property type="entry name" value="Periplasmic binding protein-like I"/>
    <property type="match status" value="1"/>
</dbReference>
<sequence length="340" mass="37963">MISMKEIGKICGISESTVSKALSGYAGIKPETRDRVREVAQKYGYQPNAMVKCLQTGFSQSVGIACNHFQDLFSGAVMDGIQEVLHEAHYDSYVISWDKLVRSGENLLNRFSRRRVDGLLLLPMEQAPSAAYTTQLYSFPNPVVLVDQFWGSREFDYVGSNNREAMRELVESLVRQGFRRIGAVMYSRVSSGEERRAGFLDAMIEHNLPVSSASLCEMSCCDGNIPNEEIYRLLSSGERPEVIVCFNDNLAIEVMNTARDIGLQIPEDLAVTGFGNLPFGNMVRPRLTTVDQQAEEIGRKAARLLLDRIRGRGEITRQEILVPAKMILRQSSAYGSTTNK</sequence>
<keyword evidence="1" id="KW-0678">Repressor</keyword>
<reference evidence="6" key="1">
    <citation type="submission" date="2019-08" db="EMBL/GenBank/DDBJ databases">
        <authorList>
            <person name="Kucharzyk K."/>
            <person name="Murdoch R.W."/>
            <person name="Higgins S."/>
            <person name="Loffler F."/>
        </authorList>
    </citation>
    <scope>NUCLEOTIDE SEQUENCE</scope>
</reference>
<dbReference type="Pfam" id="PF00356">
    <property type="entry name" value="LacI"/>
    <property type="match status" value="1"/>
</dbReference>
<dbReference type="Gene3D" id="3.40.50.2300">
    <property type="match status" value="2"/>
</dbReference>
<dbReference type="EMBL" id="VSSQ01021804">
    <property type="protein sequence ID" value="MPM67641.1"/>
    <property type="molecule type" value="Genomic_DNA"/>
</dbReference>